<sequence>MSLSTQQILSKKDEYIFVRENLNIYLRHQHQDIKSCITELWPKDVLRKDFLGTQAQSKDYILALLAQGAYHKNWRYIQGIEKIK</sequence>
<evidence type="ECO:0000313" key="2">
    <source>
        <dbReference type="Proteomes" id="UP000254208"/>
    </source>
</evidence>
<reference evidence="1 2" key="1">
    <citation type="submission" date="2018-06" db="EMBL/GenBank/DDBJ databases">
        <authorList>
            <consortium name="Pathogen Informatics"/>
            <person name="Doyle S."/>
        </authorList>
    </citation>
    <scope>NUCLEOTIDE SEQUENCE [LARGE SCALE GENOMIC DNA]</scope>
    <source>
        <strain evidence="1 2">NCTC11801</strain>
    </source>
</reference>
<proteinExistence type="predicted"/>
<protein>
    <submittedName>
        <fullName evidence="1">Uncharacterized protein</fullName>
    </submittedName>
</protein>
<gene>
    <name evidence="1" type="ORF">NCTC11801_01586</name>
</gene>
<accession>A0A379FPG8</accession>
<dbReference type="EMBL" id="UGTZ01000001">
    <property type="protein sequence ID" value="SUC30655.1"/>
    <property type="molecule type" value="Genomic_DNA"/>
</dbReference>
<organism evidence="1 2">
    <name type="scientific">Providencia rettgeri</name>
    <dbReference type="NCBI Taxonomy" id="587"/>
    <lineage>
        <taxon>Bacteria</taxon>
        <taxon>Pseudomonadati</taxon>
        <taxon>Pseudomonadota</taxon>
        <taxon>Gammaproteobacteria</taxon>
        <taxon>Enterobacterales</taxon>
        <taxon>Morganellaceae</taxon>
        <taxon>Providencia</taxon>
    </lineage>
</organism>
<evidence type="ECO:0000313" key="1">
    <source>
        <dbReference type="EMBL" id="SUC30655.1"/>
    </source>
</evidence>
<dbReference type="AlphaFoldDB" id="A0A379FPG8"/>
<dbReference type="Proteomes" id="UP000254208">
    <property type="component" value="Unassembled WGS sequence"/>
</dbReference>
<name>A0A379FPG8_PRORE</name>